<evidence type="ECO:0000313" key="2">
    <source>
        <dbReference type="Proteomes" id="UP000005522"/>
    </source>
</evidence>
<sequence length="82" mass="8336">MAVGIALMTLTGCVAAPPGPPPPAAYPHPAIAAAQAHIQSAAAILRDRAASDFGGHKAAALRWLAAADQQLQEAKAYANRPQ</sequence>
<name>A0A060A066_ACICK</name>
<organism evidence="1 2">
    <name type="scientific">Acidithiobacillus caldus (strain ATCC 51756 / DSM 8584 / KU)</name>
    <dbReference type="NCBI Taxonomy" id="637389"/>
    <lineage>
        <taxon>Bacteria</taxon>
        <taxon>Pseudomonadati</taxon>
        <taxon>Pseudomonadota</taxon>
        <taxon>Acidithiobacillia</taxon>
        <taxon>Acidithiobacillales</taxon>
        <taxon>Acidithiobacillaceae</taxon>
        <taxon>Acidithiobacillus</taxon>
    </lineage>
</organism>
<gene>
    <name evidence="1" type="ORF">Acaty_c1702</name>
</gene>
<dbReference type="Proteomes" id="UP000005522">
    <property type="component" value="Chromosome"/>
</dbReference>
<dbReference type="HOGENOM" id="CLU_2550576_0_0_6"/>
<evidence type="ECO:0008006" key="3">
    <source>
        <dbReference type="Google" id="ProtNLM"/>
    </source>
</evidence>
<protein>
    <recommendedName>
        <fullName evidence="3">DUF4398 domain-containing protein</fullName>
    </recommendedName>
</protein>
<dbReference type="KEGG" id="acz:Acaty_c1702"/>
<dbReference type="AlphaFoldDB" id="A0A060A066"/>
<accession>A0A060A066</accession>
<reference evidence="1 2" key="1">
    <citation type="journal article" date="2009" name="J. Bacteriol.">
        <title>Draft genome sequence of the extremely acidophilic bacterium Acidithiobacillus caldus ATCC 51756 reveals metabolic versatility in the genus Acidithiobacillus.</title>
        <authorList>
            <person name="Valdes J."/>
            <person name="Quatrini R."/>
            <person name="Hallberg K."/>
            <person name="Dopson M."/>
            <person name="Valenzuela P.D."/>
            <person name="Holmes D.S."/>
        </authorList>
    </citation>
    <scope>NUCLEOTIDE SEQUENCE [LARGE SCALE GENOMIC DNA]</scope>
    <source>
        <strain evidence="2">ATCC 51756 / DSM 8584 / KU</strain>
    </source>
</reference>
<proteinExistence type="predicted"/>
<evidence type="ECO:0000313" key="1">
    <source>
        <dbReference type="EMBL" id="AIA55562.1"/>
    </source>
</evidence>
<dbReference type="EMBL" id="CP005986">
    <property type="protein sequence ID" value="AIA55562.1"/>
    <property type="molecule type" value="Genomic_DNA"/>
</dbReference>